<sequence length="407" mass="45159">MGGSILLGKKRRLAMVISVGLLCARRLMKRQTLFERMYWLLVHIIRGAIVGFVKTTYCRMRRGARYHPGWSLPRELTLGIIRQVVLTTQDVFSEDPTSYVAWTKLVELATKIPTCLRARAQGTRSYHVQVQGIPCVVLCKQEDYADVVNALEGASYNESGLLWVVHFHGGGYVSGGLNSAMQVGLDLISQTHHLDVDKRLVVIHVDYALGPHQKYPQAVVDGVTVYDWLTTKLGVPTSKVFFMGESAGGGLVCAVLLALRDNPPFLRNDKSYAPPAGAIVLSPMLDVTHNTDYDSHLESHDIIQGKLARGCARTYVENPQDAHSPYASPYHAVALHDLPPVLIQTGKVEIFDPVCRSFAEKGRSHGSMIQYESYEGMTHCFHMFLHSGCIQSKQAFASIFSFLKVNS</sequence>
<evidence type="ECO:0000259" key="2">
    <source>
        <dbReference type="Pfam" id="PF07859"/>
    </source>
</evidence>
<dbReference type="InterPro" id="IPR029058">
    <property type="entry name" value="AB_hydrolase_fold"/>
</dbReference>
<keyword evidence="1" id="KW-0378">Hydrolase</keyword>
<dbReference type="PANTHER" id="PTHR48081">
    <property type="entry name" value="AB HYDROLASE SUPERFAMILY PROTEIN C4A8.06C"/>
    <property type="match status" value="1"/>
</dbReference>
<dbReference type="PANTHER" id="PTHR48081:SF8">
    <property type="entry name" value="ALPHA_BETA HYDROLASE FOLD-3 DOMAIN-CONTAINING PROTEIN-RELATED"/>
    <property type="match status" value="1"/>
</dbReference>
<name>A0A7S2S6K4_9STRA</name>
<protein>
    <recommendedName>
        <fullName evidence="2">Alpha/beta hydrolase fold-3 domain-containing protein</fullName>
    </recommendedName>
</protein>
<dbReference type="Pfam" id="PF07859">
    <property type="entry name" value="Abhydrolase_3"/>
    <property type="match status" value="1"/>
</dbReference>
<dbReference type="InterPro" id="IPR050300">
    <property type="entry name" value="GDXG_lipolytic_enzyme"/>
</dbReference>
<dbReference type="InterPro" id="IPR013094">
    <property type="entry name" value="AB_hydrolase_3"/>
</dbReference>
<reference evidence="3" key="1">
    <citation type="submission" date="2021-01" db="EMBL/GenBank/DDBJ databases">
        <authorList>
            <person name="Corre E."/>
            <person name="Pelletier E."/>
            <person name="Niang G."/>
            <person name="Scheremetjew M."/>
            <person name="Finn R."/>
            <person name="Kale V."/>
            <person name="Holt S."/>
            <person name="Cochrane G."/>
            <person name="Meng A."/>
            <person name="Brown T."/>
            <person name="Cohen L."/>
        </authorList>
    </citation>
    <scope>NUCLEOTIDE SEQUENCE</scope>
    <source>
        <strain evidence="3">NY070348D</strain>
    </source>
</reference>
<gene>
    <name evidence="3" type="ORF">QSP1433_LOCUS10858</name>
</gene>
<dbReference type="SUPFAM" id="SSF53474">
    <property type="entry name" value="alpha/beta-Hydrolases"/>
    <property type="match status" value="1"/>
</dbReference>
<evidence type="ECO:0000256" key="1">
    <source>
        <dbReference type="ARBA" id="ARBA00022801"/>
    </source>
</evidence>
<proteinExistence type="predicted"/>
<feature type="domain" description="Alpha/beta hydrolase fold-3" evidence="2">
    <location>
        <begin position="164"/>
        <end position="383"/>
    </location>
</feature>
<evidence type="ECO:0000313" key="3">
    <source>
        <dbReference type="EMBL" id="CAD9691083.1"/>
    </source>
</evidence>
<dbReference type="EMBL" id="HBHK01017243">
    <property type="protein sequence ID" value="CAD9691083.1"/>
    <property type="molecule type" value="Transcribed_RNA"/>
</dbReference>
<dbReference type="Gene3D" id="3.40.50.1820">
    <property type="entry name" value="alpha/beta hydrolase"/>
    <property type="match status" value="1"/>
</dbReference>
<dbReference type="GO" id="GO:0016787">
    <property type="term" value="F:hydrolase activity"/>
    <property type="evidence" value="ECO:0007669"/>
    <property type="project" value="UniProtKB-KW"/>
</dbReference>
<accession>A0A7S2S6K4</accession>
<dbReference type="AlphaFoldDB" id="A0A7S2S6K4"/>
<organism evidence="3">
    <name type="scientific">Mucochytrium quahogii</name>
    <dbReference type="NCBI Taxonomy" id="96639"/>
    <lineage>
        <taxon>Eukaryota</taxon>
        <taxon>Sar</taxon>
        <taxon>Stramenopiles</taxon>
        <taxon>Bigyra</taxon>
        <taxon>Labyrinthulomycetes</taxon>
        <taxon>Thraustochytrida</taxon>
        <taxon>Thraustochytriidae</taxon>
        <taxon>Mucochytrium</taxon>
    </lineage>
</organism>